<dbReference type="RefSeq" id="WP_406696720.1">
    <property type="nucleotide sequence ID" value="NZ_CP155447.1"/>
</dbReference>
<protein>
    <submittedName>
        <fullName evidence="1">Uncharacterized protein</fullName>
    </submittedName>
</protein>
<proteinExistence type="predicted"/>
<organism evidence="1">
    <name type="scientific">Singulisphaera sp. Ch08</name>
    <dbReference type="NCBI Taxonomy" id="3120278"/>
    <lineage>
        <taxon>Bacteria</taxon>
        <taxon>Pseudomonadati</taxon>
        <taxon>Planctomycetota</taxon>
        <taxon>Planctomycetia</taxon>
        <taxon>Isosphaerales</taxon>
        <taxon>Isosphaeraceae</taxon>
        <taxon>Singulisphaera</taxon>
    </lineage>
</organism>
<dbReference type="EMBL" id="CP155447">
    <property type="protein sequence ID" value="XBH03976.1"/>
    <property type="molecule type" value="Genomic_DNA"/>
</dbReference>
<dbReference type="AlphaFoldDB" id="A0AAU7CH49"/>
<reference evidence="1" key="1">
    <citation type="submission" date="2024-05" db="EMBL/GenBank/DDBJ databases">
        <title>Planctomycetes of the genus Singulisphaera possess chitinolytic capabilities.</title>
        <authorList>
            <person name="Ivanova A."/>
        </authorList>
    </citation>
    <scope>NUCLEOTIDE SEQUENCE</scope>
    <source>
        <strain evidence="1">Ch08T</strain>
    </source>
</reference>
<evidence type="ECO:0000313" key="1">
    <source>
        <dbReference type="EMBL" id="XBH03976.1"/>
    </source>
</evidence>
<accession>A0AAU7CH49</accession>
<sequence length="85" mass="9967">MHVLAVKENYLKDQIDLVKAGLKKEMRPPGYKREPLGIYRAEAAEEIVIKRLILKDYASWLSPSDRIFIEKQIGVLMIWGKLYDY</sequence>
<name>A0AAU7CH49_9BACT</name>
<gene>
    <name evidence="1" type="ORF">V5E97_37610</name>
</gene>